<comment type="similarity">
    <text evidence="1">Belongs to the CFA/CMAS family.</text>
</comment>
<keyword evidence="4" id="KW-0949">S-adenosyl-L-methionine</keyword>
<sequence length="417" mass="46756">MLLARLLSPALTAGALDIVGADGRRHRVGGGTPSLTLRLHDKALHRDLVMNPRLRFGEAYMDGRLSIEGGSVYDFLALLSAGTDNVQGVLGNLRETLSPALRLIQQSNPLRRSRRNVAHHYDLSRSFFELFLDRDLQYSCAYFPTPDTGLDEAQEAKKRHIAAKLLLRPGMRVLDIGCGWGGMALYLARMTGAQVTGITLSREQLAVARERAAHAGLAGQVRFELRDYRQMEGRFDRIVSVGMFEHVGVPHYPAFFAKLRDLMAEDGVALLHAIGRSDGPGSTNPWFRKYIFPGGYSPALSEVIPAVEKAGLWNTDVEILRLHYAETLRHWRERFAARREEARAMYDERFCRMWEFYLAGAEISFRYQGHMVFQMQLARSLGAVPLVRDYMQRTETALAEAVPPPLRTGRNVGASNA</sequence>
<evidence type="ECO:0000256" key="2">
    <source>
        <dbReference type="ARBA" id="ARBA00022603"/>
    </source>
</evidence>
<dbReference type="GO" id="GO:0008610">
    <property type="term" value="P:lipid biosynthetic process"/>
    <property type="evidence" value="ECO:0007669"/>
    <property type="project" value="InterPro"/>
</dbReference>
<dbReference type="PIRSF" id="PIRSF003085">
    <property type="entry name" value="CMAS"/>
    <property type="match status" value="1"/>
</dbReference>
<dbReference type="InterPro" id="IPR050723">
    <property type="entry name" value="CFA/CMAS"/>
</dbReference>
<dbReference type="RefSeq" id="WP_038527716.1">
    <property type="nucleotide sequence ID" value="NZ_CP007793.1"/>
</dbReference>
<accession>A0A060DLF7</accession>
<reference evidence="7 8" key="1">
    <citation type="journal article" date="2014" name="Genome Announc.">
        <title>Complete Genome Sequence of the Model Rhizosphere Strain Azospirillum brasilense Az39, Successfully Applied in Agriculture.</title>
        <authorList>
            <person name="Rivera D."/>
            <person name="Revale S."/>
            <person name="Molina R."/>
            <person name="Gualpa J."/>
            <person name="Puente M."/>
            <person name="Maroniche G."/>
            <person name="Paris G."/>
            <person name="Baker D."/>
            <person name="Clavijo B."/>
            <person name="McLay K."/>
            <person name="Spaepen S."/>
            <person name="Perticari A."/>
            <person name="Vazquez M."/>
            <person name="Wisniewski-Dye F."/>
            <person name="Watkins C."/>
            <person name="Martinez-Abarca F."/>
            <person name="Vanderleyden J."/>
            <person name="Cassan F."/>
        </authorList>
    </citation>
    <scope>NUCLEOTIDE SEQUENCE [LARGE SCALE GENOMIC DNA]</scope>
    <source>
        <strain evidence="7 8">Az39</strain>
    </source>
</reference>
<dbReference type="SUPFAM" id="SSF53335">
    <property type="entry name" value="S-adenosyl-L-methionine-dependent methyltransferases"/>
    <property type="match status" value="1"/>
</dbReference>
<evidence type="ECO:0000313" key="8">
    <source>
        <dbReference type="Proteomes" id="UP000027186"/>
    </source>
</evidence>
<feature type="domain" description="DUF7884" evidence="6">
    <location>
        <begin position="21"/>
        <end position="74"/>
    </location>
</feature>
<gene>
    <name evidence="7" type="ORF">ABAZ39_06265</name>
</gene>
<dbReference type="Gene3D" id="3.40.50.150">
    <property type="entry name" value="Vaccinia Virus protein VP39"/>
    <property type="match status" value="1"/>
</dbReference>
<keyword evidence="3" id="KW-0808">Transferase</keyword>
<dbReference type="InterPro" id="IPR003333">
    <property type="entry name" value="CMAS"/>
</dbReference>
<dbReference type="InterPro" id="IPR029063">
    <property type="entry name" value="SAM-dependent_MTases_sf"/>
</dbReference>
<evidence type="ECO:0000313" key="7">
    <source>
        <dbReference type="EMBL" id="AIB11619.1"/>
    </source>
</evidence>
<dbReference type="CDD" id="cd02440">
    <property type="entry name" value="AdoMet_MTases"/>
    <property type="match status" value="1"/>
</dbReference>
<evidence type="ECO:0000256" key="4">
    <source>
        <dbReference type="ARBA" id="ARBA00022691"/>
    </source>
</evidence>
<dbReference type="Pfam" id="PF25371">
    <property type="entry name" value="DUF7884"/>
    <property type="match status" value="1"/>
</dbReference>
<evidence type="ECO:0000256" key="5">
    <source>
        <dbReference type="ARBA" id="ARBA00023098"/>
    </source>
</evidence>
<name>A0A060DLF7_9PROT</name>
<evidence type="ECO:0000256" key="3">
    <source>
        <dbReference type="ARBA" id="ARBA00022679"/>
    </source>
</evidence>
<protein>
    <submittedName>
        <fullName evidence="7">Cyclopropane-fatty-acyl-phospholipid synthase</fullName>
    </submittedName>
</protein>
<dbReference type="Pfam" id="PF02353">
    <property type="entry name" value="CMAS"/>
    <property type="match status" value="1"/>
</dbReference>
<keyword evidence="5" id="KW-0443">Lipid metabolism</keyword>
<dbReference type="GO" id="GO:0032259">
    <property type="term" value="P:methylation"/>
    <property type="evidence" value="ECO:0007669"/>
    <property type="project" value="UniProtKB-KW"/>
</dbReference>
<dbReference type="InterPro" id="IPR057206">
    <property type="entry name" value="DUF7884"/>
</dbReference>
<organism evidence="7 8">
    <name type="scientific">Azospirillum argentinense</name>
    <dbReference type="NCBI Taxonomy" id="2970906"/>
    <lineage>
        <taxon>Bacteria</taxon>
        <taxon>Pseudomonadati</taxon>
        <taxon>Pseudomonadota</taxon>
        <taxon>Alphaproteobacteria</taxon>
        <taxon>Rhodospirillales</taxon>
        <taxon>Azospirillaceae</taxon>
        <taxon>Azospirillum</taxon>
    </lineage>
</organism>
<dbReference type="KEGG" id="abq:ABAZ39_06265"/>
<evidence type="ECO:0000259" key="6">
    <source>
        <dbReference type="Pfam" id="PF25371"/>
    </source>
</evidence>
<proteinExistence type="inferred from homology"/>
<dbReference type="Proteomes" id="UP000027186">
    <property type="component" value="Chromosome"/>
</dbReference>
<keyword evidence="2" id="KW-0489">Methyltransferase</keyword>
<dbReference type="GO" id="GO:0008168">
    <property type="term" value="F:methyltransferase activity"/>
    <property type="evidence" value="ECO:0007669"/>
    <property type="project" value="UniProtKB-KW"/>
</dbReference>
<dbReference type="EMBL" id="CP007793">
    <property type="protein sequence ID" value="AIB11619.1"/>
    <property type="molecule type" value="Genomic_DNA"/>
</dbReference>
<evidence type="ECO:0000256" key="1">
    <source>
        <dbReference type="ARBA" id="ARBA00010815"/>
    </source>
</evidence>
<dbReference type="AlphaFoldDB" id="A0A060DLF7"/>
<dbReference type="PANTHER" id="PTHR43667">
    <property type="entry name" value="CYCLOPROPANE-FATTY-ACYL-PHOSPHOLIPID SYNTHASE"/>
    <property type="match status" value="1"/>
</dbReference>
<dbReference type="PANTHER" id="PTHR43667:SF1">
    <property type="entry name" value="CYCLOPROPANE-FATTY-ACYL-PHOSPHOLIPID SYNTHASE"/>
    <property type="match status" value="1"/>
</dbReference>